<dbReference type="PANTHER" id="PTHR36438:SF1">
    <property type="entry name" value="IRON-SULFUR CLUSTER REPAIR PROTEIN YTFE"/>
    <property type="match status" value="1"/>
</dbReference>
<dbReference type="InterPro" id="IPR019903">
    <property type="entry name" value="RIC_family"/>
</dbReference>
<keyword evidence="7" id="KW-1185">Reference proteome</keyword>
<name>A0A2W2C4V8_9HYPH</name>
<evidence type="ECO:0000313" key="6">
    <source>
        <dbReference type="EMBL" id="PZF75193.1"/>
    </source>
</evidence>
<dbReference type="EMBL" id="QKVK01000014">
    <property type="protein sequence ID" value="PZF75193.1"/>
    <property type="molecule type" value="Genomic_DNA"/>
</dbReference>
<sequence length="171" mass="18979">MTSLTPRSAHAMSTDDLLALIAGRYQAAHRRVLPELIALARKVEHVHHDVPAAPLGLADALEHVALELDMHMQVEEAVVFRAMQQEIGSALVHPIGVMRTEHQDYAAELDRVQELAHDFVPPVAACGSWRRLYQGVAELCAALREQMRLENEVLFPRFEHGPAPRCTSAQA</sequence>
<dbReference type="PANTHER" id="PTHR36438">
    <property type="entry name" value="IRON-SULFUR CLUSTER REPAIR PROTEIN YTFE"/>
    <property type="match status" value="1"/>
</dbReference>
<evidence type="ECO:0000313" key="7">
    <source>
        <dbReference type="Proteomes" id="UP000248795"/>
    </source>
</evidence>
<dbReference type="GO" id="GO:0046872">
    <property type="term" value="F:metal ion binding"/>
    <property type="evidence" value="ECO:0007669"/>
    <property type="project" value="UniProtKB-KW"/>
</dbReference>
<proteinExistence type="predicted"/>
<dbReference type="Gene3D" id="1.20.120.520">
    <property type="entry name" value="nmb1532 protein domain like"/>
    <property type="match status" value="1"/>
</dbReference>
<keyword evidence="3" id="KW-0479">Metal-binding</keyword>
<protein>
    <recommendedName>
        <fullName evidence="5">Hemerythrin-like domain-containing protein</fullName>
    </recommendedName>
</protein>
<accession>A0A2W2C4V8</accession>
<dbReference type="Proteomes" id="UP000248795">
    <property type="component" value="Unassembled WGS sequence"/>
</dbReference>
<feature type="domain" description="Hemerythrin-like" evidence="5">
    <location>
        <begin position="28"/>
        <end position="157"/>
    </location>
</feature>
<dbReference type="InterPro" id="IPR012312">
    <property type="entry name" value="Hemerythrin-like"/>
</dbReference>
<comment type="caution">
    <text evidence="6">The sequence shown here is derived from an EMBL/GenBank/DDBJ whole genome shotgun (WGS) entry which is preliminary data.</text>
</comment>
<reference evidence="7" key="1">
    <citation type="submission" date="2018-06" db="EMBL/GenBank/DDBJ databases">
        <title>Aestuariibacter litoralis strain KCTC 52945T.</title>
        <authorList>
            <person name="Li X."/>
            <person name="Salam N."/>
            <person name="Li J.-L."/>
            <person name="Chen Y.-M."/>
            <person name="Yang Z.-W."/>
            <person name="Zhang L.-Y."/>
            <person name="Han M.-X."/>
            <person name="Xiao M."/>
            <person name="Li W.-J."/>
        </authorList>
    </citation>
    <scope>NUCLEOTIDE SEQUENCE [LARGE SCALE GENOMIC DNA]</scope>
    <source>
        <strain evidence="7">KCTC 52945</strain>
    </source>
</reference>
<dbReference type="AlphaFoldDB" id="A0A2W2C4V8"/>
<evidence type="ECO:0000256" key="3">
    <source>
        <dbReference type="ARBA" id="ARBA00022723"/>
    </source>
</evidence>
<evidence type="ECO:0000256" key="4">
    <source>
        <dbReference type="ARBA" id="ARBA00023004"/>
    </source>
</evidence>
<evidence type="ECO:0000256" key="1">
    <source>
        <dbReference type="ARBA" id="ARBA00004496"/>
    </source>
</evidence>
<evidence type="ECO:0000259" key="5">
    <source>
        <dbReference type="Pfam" id="PF01814"/>
    </source>
</evidence>
<keyword evidence="2" id="KW-0963">Cytoplasm</keyword>
<organism evidence="6 7">
    <name type="scientific">Aestuariivirga litoralis</name>
    <dbReference type="NCBI Taxonomy" id="2650924"/>
    <lineage>
        <taxon>Bacteria</taxon>
        <taxon>Pseudomonadati</taxon>
        <taxon>Pseudomonadota</taxon>
        <taxon>Alphaproteobacteria</taxon>
        <taxon>Hyphomicrobiales</taxon>
        <taxon>Aestuariivirgaceae</taxon>
        <taxon>Aestuariivirga</taxon>
    </lineage>
</organism>
<dbReference type="RefSeq" id="WP_111200225.1">
    <property type="nucleotide sequence ID" value="NZ_QKVK01000014.1"/>
</dbReference>
<gene>
    <name evidence="6" type="ORF">DK847_19535</name>
</gene>
<comment type="subcellular location">
    <subcellularLocation>
        <location evidence="1">Cytoplasm</location>
    </subcellularLocation>
</comment>
<dbReference type="Pfam" id="PF01814">
    <property type="entry name" value="Hemerythrin"/>
    <property type="match status" value="1"/>
</dbReference>
<dbReference type="GO" id="GO:0005737">
    <property type="term" value="C:cytoplasm"/>
    <property type="evidence" value="ECO:0007669"/>
    <property type="project" value="UniProtKB-SubCell"/>
</dbReference>
<evidence type="ECO:0000256" key="2">
    <source>
        <dbReference type="ARBA" id="ARBA00022490"/>
    </source>
</evidence>
<keyword evidence="4" id="KW-0408">Iron</keyword>